<feature type="compositionally biased region" description="Low complexity" evidence="1">
    <location>
        <begin position="19"/>
        <end position="32"/>
    </location>
</feature>
<accession>A0AA40K1U2</accession>
<gene>
    <name evidence="2" type="ORF">B0T18DRAFT_391645</name>
</gene>
<evidence type="ECO:0000313" key="3">
    <source>
        <dbReference type="Proteomes" id="UP001172155"/>
    </source>
</evidence>
<reference evidence="2" key="1">
    <citation type="submission" date="2023-06" db="EMBL/GenBank/DDBJ databases">
        <title>Genome-scale phylogeny and comparative genomics of the fungal order Sordariales.</title>
        <authorList>
            <consortium name="Lawrence Berkeley National Laboratory"/>
            <person name="Hensen N."/>
            <person name="Bonometti L."/>
            <person name="Westerberg I."/>
            <person name="Brannstrom I.O."/>
            <person name="Guillou S."/>
            <person name="Cros-Aarteil S."/>
            <person name="Calhoun S."/>
            <person name="Haridas S."/>
            <person name="Kuo A."/>
            <person name="Mondo S."/>
            <person name="Pangilinan J."/>
            <person name="Riley R."/>
            <person name="LaButti K."/>
            <person name="Andreopoulos B."/>
            <person name="Lipzen A."/>
            <person name="Chen C."/>
            <person name="Yanf M."/>
            <person name="Daum C."/>
            <person name="Ng V."/>
            <person name="Clum A."/>
            <person name="Steindorff A."/>
            <person name="Ohm R."/>
            <person name="Martin F."/>
            <person name="Silar P."/>
            <person name="Natvig D."/>
            <person name="Lalanne C."/>
            <person name="Gautier V."/>
            <person name="Ament-velasquez S.L."/>
            <person name="Kruys A."/>
            <person name="Hutchinson M.I."/>
            <person name="Powell A.J."/>
            <person name="Barry K."/>
            <person name="Miller A.N."/>
            <person name="Grigoriev I.V."/>
            <person name="Debuchy R."/>
            <person name="Gladieux P."/>
            <person name="Thoren M.H."/>
            <person name="Johannesson H."/>
        </authorList>
    </citation>
    <scope>NUCLEOTIDE SEQUENCE</scope>
    <source>
        <strain evidence="2">SMH3187-1</strain>
    </source>
</reference>
<protein>
    <submittedName>
        <fullName evidence="2">Uncharacterized protein</fullName>
    </submittedName>
</protein>
<sequence>MTMTFPVVLGLRGTAAYESAKSSSSSLRSGSSCDIDDEDKPPIDGSAESPKGCDGSTASALATPVTIPASAAEWHQTENARDSKQIPQHQLIKRRLVSGWEKPKRVDI</sequence>
<evidence type="ECO:0000313" key="2">
    <source>
        <dbReference type="EMBL" id="KAK0742726.1"/>
    </source>
</evidence>
<feature type="region of interest" description="Disordered" evidence="1">
    <location>
        <begin position="19"/>
        <end position="59"/>
    </location>
</feature>
<evidence type="ECO:0000256" key="1">
    <source>
        <dbReference type="SAM" id="MobiDB-lite"/>
    </source>
</evidence>
<dbReference type="EMBL" id="JAUKUD010000005">
    <property type="protein sequence ID" value="KAK0742726.1"/>
    <property type="molecule type" value="Genomic_DNA"/>
</dbReference>
<name>A0AA40K1U2_9PEZI</name>
<proteinExistence type="predicted"/>
<organism evidence="2 3">
    <name type="scientific">Schizothecium vesticola</name>
    <dbReference type="NCBI Taxonomy" id="314040"/>
    <lineage>
        <taxon>Eukaryota</taxon>
        <taxon>Fungi</taxon>
        <taxon>Dikarya</taxon>
        <taxon>Ascomycota</taxon>
        <taxon>Pezizomycotina</taxon>
        <taxon>Sordariomycetes</taxon>
        <taxon>Sordariomycetidae</taxon>
        <taxon>Sordariales</taxon>
        <taxon>Schizotheciaceae</taxon>
        <taxon>Schizothecium</taxon>
    </lineage>
</organism>
<dbReference type="Proteomes" id="UP001172155">
    <property type="component" value="Unassembled WGS sequence"/>
</dbReference>
<dbReference type="AlphaFoldDB" id="A0AA40K1U2"/>
<keyword evidence="3" id="KW-1185">Reference proteome</keyword>
<comment type="caution">
    <text evidence="2">The sequence shown here is derived from an EMBL/GenBank/DDBJ whole genome shotgun (WGS) entry which is preliminary data.</text>
</comment>